<dbReference type="Pfam" id="PF00989">
    <property type="entry name" value="PAS"/>
    <property type="match status" value="1"/>
</dbReference>
<evidence type="ECO:0000259" key="13">
    <source>
        <dbReference type="PROSITE" id="PS50112"/>
    </source>
</evidence>
<dbReference type="PROSITE" id="PS50109">
    <property type="entry name" value="HIS_KIN"/>
    <property type="match status" value="1"/>
</dbReference>
<dbReference type="EC" id="2.7.13.3" evidence="2"/>
<keyword evidence="4 14" id="KW-0808">Transferase</keyword>
<feature type="domain" description="Histidine kinase" evidence="12">
    <location>
        <begin position="171"/>
        <end position="376"/>
    </location>
</feature>
<dbReference type="SUPFAM" id="SSF47384">
    <property type="entry name" value="Homodimeric domain of signal transducing histidine kinase"/>
    <property type="match status" value="1"/>
</dbReference>
<keyword evidence="11" id="KW-0175">Coiled coil</keyword>
<keyword evidence="7" id="KW-0067">ATP-binding</keyword>
<dbReference type="Gene3D" id="3.30.450.20">
    <property type="entry name" value="PAS domain"/>
    <property type="match status" value="1"/>
</dbReference>
<organism evidence="14 15">
    <name type="scientific">Rubripirellula tenax</name>
    <dbReference type="NCBI Taxonomy" id="2528015"/>
    <lineage>
        <taxon>Bacteria</taxon>
        <taxon>Pseudomonadati</taxon>
        <taxon>Planctomycetota</taxon>
        <taxon>Planctomycetia</taxon>
        <taxon>Pirellulales</taxon>
        <taxon>Pirellulaceae</taxon>
        <taxon>Rubripirellula</taxon>
    </lineage>
</organism>
<dbReference type="PRINTS" id="PR00344">
    <property type="entry name" value="BCTRLSENSOR"/>
</dbReference>
<evidence type="ECO:0000256" key="11">
    <source>
        <dbReference type="SAM" id="Coils"/>
    </source>
</evidence>
<dbReference type="OrthoDB" id="236031at2"/>
<keyword evidence="5" id="KW-0547">Nucleotide-binding</keyword>
<dbReference type="NCBIfam" id="TIGR00229">
    <property type="entry name" value="sensory_box"/>
    <property type="match status" value="1"/>
</dbReference>
<evidence type="ECO:0000313" key="15">
    <source>
        <dbReference type="Proteomes" id="UP000318288"/>
    </source>
</evidence>
<dbReference type="Gene3D" id="3.30.565.10">
    <property type="entry name" value="Histidine kinase-like ATPase, C-terminal domain"/>
    <property type="match status" value="1"/>
</dbReference>
<dbReference type="GO" id="GO:0005524">
    <property type="term" value="F:ATP binding"/>
    <property type="evidence" value="ECO:0007669"/>
    <property type="project" value="UniProtKB-KW"/>
</dbReference>
<comment type="caution">
    <text evidence="14">The sequence shown here is derived from an EMBL/GenBank/DDBJ whole genome shotgun (WGS) entry which is preliminary data.</text>
</comment>
<protein>
    <recommendedName>
        <fullName evidence="10">Sensor protein FixL</fullName>
        <ecNumber evidence="2">2.7.13.3</ecNumber>
    </recommendedName>
</protein>
<dbReference type="Gene3D" id="1.10.287.130">
    <property type="match status" value="1"/>
</dbReference>
<dbReference type="SMART" id="SM00091">
    <property type="entry name" value="PAS"/>
    <property type="match status" value="1"/>
</dbReference>
<sequence length="384" mass="42546">MLEHEQLAILASVLETAVDAIVIIDDVGTIVSVNPSTERLFGYSADEMLKQNVKMLMPSPYHGEHDGYLKRYHETHEPRIIGIGREVVGKRKDDTTFPLHLAVSETKTVGRRLFTGIMRDISELKAAEVELKQLNASLDQRVQLQADAILQTQAELVEKEKFAALGRISGGISHEIRNPLNAIKTSAYYLLHAQSPTEEKTREHLTRIDRQVAIIDSVVTALTDLARLPAPKMDRFNIEMVLRDIVQRKGLSSNVSVQFEFAPDAPDVIADERQIPIVFANLIRNARDAMPDGGTLTLSGRIDDEQMIVRVSDTGTGITPEVLTRMNEPFFSTKAHGMGLGMAITKSIVEKNRGTIRVETKLGEGTTFFVSLPSSAAKQNRVDP</sequence>
<dbReference type="InterPro" id="IPR005467">
    <property type="entry name" value="His_kinase_dom"/>
</dbReference>
<evidence type="ECO:0000256" key="5">
    <source>
        <dbReference type="ARBA" id="ARBA00022741"/>
    </source>
</evidence>
<comment type="function">
    <text evidence="9">Putative oxygen sensor; modulates the activity of FixJ, a transcriptional activator of nitrogen fixation fixK gene. FixL probably acts as a kinase that phosphorylates FixJ.</text>
</comment>
<dbReference type="InterPro" id="IPR004358">
    <property type="entry name" value="Sig_transdc_His_kin-like_C"/>
</dbReference>
<accession>A0A5C6E900</accession>
<keyword evidence="6" id="KW-0418">Kinase</keyword>
<evidence type="ECO:0000256" key="9">
    <source>
        <dbReference type="ARBA" id="ARBA00059827"/>
    </source>
</evidence>
<dbReference type="EMBL" id="SJPW01000008">
    <property type="protein sequence ID" value="TWU46133.1"/>
    <property type="molecule type" value="Genomic_DNA"/>
</dbReference>
<dbReference type="PANTHER" id="PTHR43065:SF10">
    <property type="entry name" value="PEROXIDE STRESS-ACTIVATED HISTIDINE KINASE MAK3"/>
    <property type="match status" value="1"/>
</dbReference>
<dbReference type="AlphaFoldDB" id="A0A5C6E900"/>
<gene>
    <name evidence="14" type="primary">fixL_5</name>
    <name evidence="14" type="ORF">Poly51_55280</name>
</gene>
<dbReference type="FunFam" id="3.30.450.20:FF:000060">
    <property type="entry name" value="Sensor protein FixL"/>
    <property type="match status" value="1"/>
</dbReference>
<dbReference type="GO" id="GO:0000155">
    <property type="term" value="F:phosphorelay sensor kinase activity"/>
    <property type="evidence" value="ECO:0007669"/>
    <property type="project" value="InterPro"/>
</dbReference>
<evidence type="ECO:0000256" key="7">
    <source>
        <dbReference type="ARBA" id="ARBA00022840"/>
    </source>
</evidence>
<reference evidence="14 15" key="1">
    <citation type="submission" date="2019-02" db="EMBL/GenBank/DDBJ databases">
        <title>Deep-cultivation of Planctomycetes and their phenomic and genomic characterization uncovers novel biology.</title>
        <authorList>
            <person name="Wiegand S."/>
            <person name="Jogler M."/>
            <person name="Boedeker C."/>
            <person name="Pinto D."/>
            <person name="Vollmers J."/>
            <person name="Rivas-Marin E."/>
            <person name="Kohn T."/>
            <person name="Peeters S.H."/>
            <person name="Heuer A."/>
            <person name="Rast P."/>
            <person name="Oberbeckmann S."/>
            <person name="Bunk B."/>
            <person name="Jeske O."/>
            <person name="Meyerdierks A."/>
            <person name="Storesund J.E."/>
            <person name="Kallscheuer N."/>
            <person name="Luecker S."/>
            <person name="Lage O.M."/>
            <person name="Pohl T."/>
            <person name="Merkel B.J."/>
            <person name="Hornburger P."/>
            <person name="Mueller R.-W."/>
            <person name="Bruemmer F."/>
            <person name="Labrenz M."/>
            <person name="Spormann A.M."/>
            <person name="Op Den Camp H."/>
            <person name="Overmann J."/>
            <person name="Amann R."/>
            <person name="Jetten M.S.M."/>
            <person name="Mascher T."/>
            <person name="Medema M.H."/>
            <person name="Devos D.P."/>
            <person name="Kaster A.-K."/>
            <person name="Ovreas L."/>
            <person name="Rohde M."/>
            <person name="Galperin M.Y."/>
            <person name="Jogler C."/>
        </authorList>
    </citation>
    <scope>NUCLEOTIDE SEQUENCE [LARGE SCALE GENOMIC DNA]</scope>
    <source>
        <strain evidence="14 15">Poly51</strain>
    </source>
</reference>
<dbReference type="SMART" id="SM00388">
    <property type="entry name" value="HisKA"/>
    <property type="match status" value="1"/>
</dbReference>
<evidence type="ECO:0000256" key="2">
    <source>
        <dbReference type="ARBA" id="ARBA00012438"/>
    </source>
</evidence>
<dbReference type="SUPFAM" id="SSF55874">
    <property type="entry name" value="ATPase domain of HSP90 chaperone/DNA topoisomerase II/histidine kinase"/>
    <property type="match status" value="1"/>
</dbReference>
<dbReference type="InterPro" id="IPR036890">
    <property type="entry name" value="HATPase_C_sf"/>
</dbReference>
<dbReference type="InterPro" id="IPR035965">
    <property type="entry name" value="PAS-like_dom_sf"/>
</dbReference>
<dbReference type="Pfam" id="PF02518">
    <property type="entry name" value="HATPase_c"/>
    <property type="match status" value="1"/>
</dbReference>
<evidence type="ECO:0000256" key="1">
    <source>
        <dbReference type="ARBA" id="ARBA00000085"/>
    </source>
</evidence>
<dbReference type="CDD" id="cd00130">
    <property type="entry name" value="PAS"/>
    <property type="match status" value="1"/>
</dbReference>
<dbReference type="SMART" id="SM00387">
    <property type="entry name" value="HATPase_c"/>
    <property type="match status" value="1"/>
</dbReference>
<dbReference type="InterPro" id="IPR036097">
    <property type="entry name" value="HisK_dim/P_sf"/>
</dbReference>
<keyword evidence="3" id="KW-0597">Phosphoprotein</keyword>
<evidence type="ECO:0000256" key="8">
    <source>
        <dbReference type="ARBA" id="ARBA00023012"/>
    </source>
</evidence>
<comment type="catalytic activity">
    <reaction evidence="1">
        <text>ATP + protein L-histidine = ADP + protein N-phospho-L-histidine.</text>
        <dbReference type="EC" id="2.7.13.3"/>
    </reaction>
</comment>
<dbReference type="GO" id="GO:0006355">
    <property type="term" value="P:regulation of DNA-templated transcription"/>
    <property type="evidence" value="ECO:0007669"/>
    <property type="project" value="InterPro"/>
</dbReference>
<dbReference type="InterPro" id="IPR003661">
    <property type="entry name" value="HisK_dim/P_dom"/>
</dbReference>
<name>A0A5C6E900_9BACT</name>
<dbReference type="InterPro" id="IPR000014">
    <property type="entry name" value="PAS"/>
</dbReference>
<feature type="coiled-coil region" evidence="11">
    <location>
        <begin position="117"/>
        <end position="144"/>
    </location>
</feature>
<dbReference type="SUPFAM" id="SSF55785">
    <property type="entry name" value="PYP-like sensor domain (PAS domain)"/>
    <property type="match status" value="1"/>
</dbReference>
<dbReference type="InterPro" id="IPR013767">
    <property type="entry name" value="PAS_fold"/>
</dbReference>
<dbReference type="CDD" id="cd00082">
    <property type="entry name" value="HisKA"/>
    <property type="match status" value="1"/>
</dbReference>
<dbReference type="Pfam" id="PF00512">
    <property type="entry name" value="HisKA"/>
    <property type="match status" value="1"/>
</dbReference>
<dbReference type="Proteomes" id="UP000318288">
    <property type="component" value="Unassembled WGS sequence"/>
</dbReference>
<dbReference type="RefSeq" id="WP_146461825.1">
    <property type="nucleotide sequence ID" value="NZ_SJPW01000008.1"/>
</dbReference>
<dbReference type="PANTHER" id="PTHR43065">
    <property type="entry name" value="SENSOR HISTIDINE KINASE"/>
    <property type="match status" value="1"/>
</dbReference>
<proteinExistence type="predicted"/>
<dbReference type="PROSITE" id="PS50112">
    <property type="entry name" value="PAS"/>
    <property type="match status" value="1"/>
</dbReference>
<evidence type="ECO:0000256" key="10">
    <source>
        <dbReference type="ARBA" id="ARBA00070616"/>
    </source>
</evidence>
<feature type="domain" description="PAS" evidence="13">
    <location>
        <begin position="6"/>
        <end position="59"/>
    </location>
</feature>
<evidence type="ECO:0000313" key="14">
    <source>
        <dbReference type="EMBL" id="TWU46133.1"/>
    </source>
</evidence>
<evidence type="ECO:0000256" key="6">
    <source>
        <dbReference type="ARBA" id="ARBA00022777"/>
    </source>
</evidence>
<evidence type="ECO:0000256" key="3">
    <source>
        <dbReference type="ARBA" id="ARBA00022553"/>
    </source>
</evidence>
<evidence type="ECO:0000259" key="12">
    <source>
        <dbReference type="PROSITE" id="PS50109"/>
    </source>
</evidence>
<keyword evidence="15" id="KW-1185">Reference proteome</keyword>
<dbReference type="InterPro" id="IPR003594">
    <property type="entry name" value="HATPase_dom"/>
</dbReference>
<keyword evidence="8" id="KW-0902">Two-component regulatory system</keyword>
<evidence type="ECO:0000256" key="4">
    <source>
        <dbReference type="ARBA" id="ARBA00022679"/>
    </source>
</evidence>